<dbReference type="GO" id="GO:0030490">
    <property type="term" value="P:maturation of SSU-rRNA"/>
    <property type="evidence" value="ECO:0007669"/>
    <property type="project" value="UniProtKB-UniRule"/>
</dbReference>
<reference evidence="3" key="1">
    <citation type="submission" date="2020-08" db="EMBL/GenBank/DDBJ databases">
        <title>Genome public.</title>
        <authorList>
            <person name="Liu C."/>
            <person name="Sun Q."/>
        </authorList>
    </citation>
    <scope>NUCLEOTIDE SEQUENCE</scope>
    <source>
        <strain evidence="3">BX21</strain>
    </source>
</reference>
<organism evidence="3 4">
    <name type="scientific">Paratissierella segnis</name>
    <dbReference type="NCBI Taxonomy" id="2763679"/>
    <lineage>
        <taxon>Bacteria</taxon>
        <taxon>Bacillati</taxon>
        <taxon>Bacillota</taxon>
        <taxon>Tissierellia</taxon>
        <taxon>Tissierellales</taxon>
        <taxon>Tissierellaceae</taxon>
        <taxon>Paratissierella</taxon>
    </lineage>
</organism>
<comment type="similarity">
    <text evidence="2">Belongs to the RbfA family.</text>
</comment>
<dbReference type="PANTHER" id="PTHR33515:SF1">
    <property type="entry name" value="RIBOSOME-BINDING FACTOR A, CHLOROPLASTIC-RELATED"/>
    <property type="match status" value="1"/>
</dbReference>
<dbReference type="InterPro" id="IPR023799">
    <property type="entry name" value="RbfA_dom_sf"/>
</dbReference>
<protein>
    <recommendedName>
        <fullName evidence="2">Ribosome-binding factor A</fullName>
    </recommendedName>
</protein>
<dbReference type="Proteomes" id="UP000601171">
    <property type="component" value="Unassembled WGS sequence"/>
</dbReference>
<keyword evidence="1 2" id="KW-0690">Ribosome biogenesis</keyword>
<dbReference type="GO" id="GO:0005829">
    <property type="term" value="C:cytosol"/>
    <property type="evidence" value="ECO:0007669"/>
    <property type="project" value="TreeGrafter"/>
</dbReference>
<keyword evidence="2" id="KW-0963">Cytoplasm</keyword>
<dbReference type="InterPro" id="IPR000238">
    <property type="entry name" value="RbfA"/>
</dbReference>
<dbReference type="NCBIfam" id="TIGR00082">
    <property type="entry name" value="rbfA"/>
    <property type="match status" value="1"/>
</dbReference>
<dbReference type="RefSeq" id="WP_262430242.1">
    <property type="nucleotide sequence ID" value="NZ_JACRTG010000027.1"/>
</dbReference>
<comment type="subunit">
    <text evidence="2">Monomer. Binds 30S ribosomal subunits, but not 50S ribosomal subunits or 70S ribosomes.</text>
</comment>
<dbReference type="Gene3D" id="3.30.300.20">
    <property type="match status" value="1"/>
</dbReference>
<keyword evidence="4" id="KW-1185">Reference proteome</keyword>
<dbReference type="PANTHER" id="PTHR33515">
    <property type="entry name" value="RIBOSOME-BINDING FACTOR A, CHLOROPLASTIC-RELATED"/>
    <property type="match status" value="1"/>
</dbReference>
<comment type="function">
    <text evidence="2">One of several proteins that assist in the late maturation steps of the functional core of the 30S ribosomal subunit. Associates with free 30S ribosomal subunits (but not with 30S subunits that are part of 70S ribosomes or polysomes). Required for efficient processing of 16S rRNA. May interact with the 5'-terminal helix region of 16S rRNA.</text>
</comment>
<dbReference type="HAMAP" id="MF_00003">
    <property type="entry name" value="RbfA"/>
    <property type="match status" value="1"/>
</dbReference>
<comment type="caution">
    <text evidence="3">The sequence shown here is derived from an EMBL/GenBank/DDBJ whole genome shotgun (WGS) entry which is preliminary data.</text>
</comment>
<comment type="subcellular location">
    <subcellularLocation>
        <location evidence="2">Cytoplasm</location>
    </subcellularLocation>
</comment>
<dbReference type="InterPro" id="IPR015946">
    <property type="entry name" value="KH_dom-like_a/b"/>
</dbReference>
<accession>A0A926EWB3</accession>
<dbReference type="EMBL" id="JACRTG010000027">
    <property type="protein sequence ID" value="MBC8588786.1"/>
    <property type="molecule type" value="Genomic_DNA"/>
</dbReference>
<dbReference type="GO" id="GO:0043024">
    <property type="term" value="F:ribosomal small subunit binding"/>
    <property type="evidence" value="ECO:0007669"/>
    <property type="project" value="TreeGrafter"/>
</dbReference>
<dbReference type="AlphaFoldDB" id="A0A926EWB3"/>
<evidence type="ECO:0000256" key="2">
    <source>
        <dbReference type="HAMAP-Rule" id="MF_00003"/>
    </source>
</evidence>
<evidence type="ECO:0000256" key="1">
    <source>
        <dbReference type="ARBA" id="ARBA00022517"/>
    </source>
</evidence>
<name>A0A926EWB3_9FIRM</name>
<sequence>MNEKRVNRISEEIKKIVSELLYHGLKDPRISPMTSITRVRVTRDLRYAKIYASILGNQEEKESSIEGLNSAKGFIRKEIGNKIDIRYIPEPIFILDESIEEGIRMSKLIDDVNKNNHKDEPHE</sequence>
<evidence type="ECO:0000313" key="4">
    <source>
        <dbReference type="Proteomes" id="UP000601171"/>
    </source>
</evidence>
<proteinExistence type="inferred from homology"/>
<gene>
    <name evidence="2 3" type="primary">rbfA</name>
    <name evidence="3" type="ORF">H8707_11215</name>
</gene>
<dbReference type="SUPFAM" id="SSF89919">
    <property type="entry name" value="Ribosome-binding factor A, RbfA"/>
    <property type="match status" value="1"/>
</dbReference>
<evidence type="ECO:0000313" key="3">
    <source>
        <dbReference type="EMBL" id="MBC8588786.1"/>
    </source>
</evidence>
<dbReference type="Pfam" id="PF02033">
    <property type="entry name" value="RBFA"/>
    <property type="match status" value="1"/>
</dbReference>